<evidence type="ECO:0000313" key="2">
    <source>
        <dbReference type="EMBL" id="PJE50773.1"/>
    </source>
</evidence>
<dbReference type="EMBL" id="PCXQ01000005">
    <property type="protein sequence ID" value="PJE50773.1"/>
    <property type="molecule type" value="Genomic_DNA"/>
</dbReference>
<dbReference type="AlphaFoldDB" id="A0A2J0Q745"/>
<proteinExistence type="predicted"/>
<evidence type="ECO:0008006" key="4">
    <source>
        <dbReference type="Google" id="ProtNLM"/>
    </source>
</evidence>
<keyword evidence="1" id="KW-0812">Transmembrane</keyword>
<keyword evidence="1" id="KW-1133">Transmembrane helix</keyword>
<dbReference type="Proteomes" id="UP000228496">
    <property type="component" value="Unassembled WGS sequence"/>
</dbReference>
<reference evidence="2 3" key="1">
    <citation type="submission" date="2017-09" db="EMBL/GenBank/DDBJ databases">
        <title>Depth-based differentiation of microbial function through sediment-hosted aquifers and enrichment of novel symbionts in the deep terrestrial subsurface.</title>
        <authorList>
            <person name="Probst A.J."/>
            <person name="Ladd B."/>
            <person name="Jarett J.K."/>
            <person name="Geller-Mcgrath D.E."/>
            <person name="Sieber C.M."/>
            <person name="Emerson J.B."/>
            <person name="Anantharaman K."/>
            <person name="Thomas B.C."/>
            <person name="Malmstrom R."/>
            <person name="Stieglmeier M."/>
            <person name="Klingl A."/>
            <person name="Woyke T."/>
            <person name="Ryan C.M."/>
            <person name="Banfield J.F."/>
        </authorList>
    </citation>
    <scope>NUCLEOTIDE SEQUENCE [LARGE SCALE GENOMIC DNA]</scope>
    <source>
        <strain evidence="2">CG10_big_fil_rev_8_21_14_0_10_36_16</strain>
    </source>
</reference>
<evidence type="ECO:0000313" key="3">
    <source>
        <dbReference type="Proteomes" id="UP000228496"/>
    </source>
</evidence>
<sequence>MTYHNTKNSGFSLIEVLLYTLFVSFIIGGVLIAAYNMIEGTESNSENIVMQSEANFLIRKIEWGLSGARNVIVSGSNQILTIDKWGIGVDGGSFEPDLIFKFDSGNLSINGGSGDIVLNSDFIEVSSSSFEYDSGSGEVKASFYVGEYPFETIRYIRK</sequence>
<name>A0A2J0Q745_9BACT</name>
<evidence type="ECO:0000256" key="1">
    <source>
        <dbReference type="SAM" id="Phobius"/>
    </source>
</evidence>
<gene>
    <name evidence="2" type="ORF">COV29_03525</name>
</gene>
<accession>A0A2J0Q745</accession>
<comment type="caution">
    <text evidence="2">The sequence shown here is derived from an EMBL/GenBank/DDBJ whole genome shotgun (WGS) entry which is preliminary data.</text>
</comment>
<keyword evidence="1" id="KW-0472">Membrane</keyword>
<feature type="transmembrane region" description="Helical" evidence="1">
    <location>
        <begin position="16"/>
        <end position="38"/>
    </location>
</feature>
<protein>
    <recommendedName>
        <fullName evidence="4">Prepilin-type N-terminal cleavage/methylation domain-containing protein</fullName>
    </recommendedName>
</protein>
<organism evidence="2 3">
    <name type="scientific">Candidatus Yanofskybacteria bacterium CG10_big_fil_rev_8_21_14_0_10_36_16</name>
    <dbReference type="NCBI Taxonomy" id="1975096"/>
    <lineage>
        <taxon>Bacteria</taxon>
        <taxon>Candidatus Yanofskyibacteriota</taxon>
    </lineage>
</organism>